<evidence type="ECO:0000256" key="5">
    <source>
        <dbReference type="SAM" id="MobiDB-lite"/>
    </source>
</evidence>
<evidence type="ECO:0000256" key="2">
    <source>
        <dbReference type="ARBA" id="ARBA00022801"/>
    </source>
</evidence>
<evidence type="ECO:0000256" key="1">
    <source>
        <dbReference type="ARBA" id="ARBA00007754"/>
    </source>
</evidence>
<evidence type="ECO:0000259" key="8">
    <source>
        <dbReference type="PROSITE" id="PS51764"/>
    </source>
</evidence>
<dbReference type="GeneID" id="27688326"/>
<dbReference type="OMA" id="PNGYCAN"/>
<keyword evidence="3" id="KW-0326">Glycosidase</keyword>
<dbReference type="SUPFAM" id="SSF51445">
    <property type="entry name" value="(Trans)glycosidases"/>
    <property type="match status" value="1"/>
</dbReference>
<feature type="domain" description="GH26" evidence="8">
    <location>
        <begin position="50"/>
        <end position="402"/>
    </location>
</feature>
<feature type="compositionally biased region" description="Acidic residues" evidence="5">
    <location>
        <begin position="536"/>
        <end position="547"/>
    </location>
</feature>
<dbReference type="AlphaFoldDB" id="A0A0L0HEI0"/>
<protein>
    <recommendedName>
        <fullName evidence="8">GH26 domain-containing protein</fullName>
    </recommendedName>
</protein>
<feature type="chain" id="PRO_5005540002" description="GH26 domain-containing protein" evidence="7">
    <location>
        <begin position="34"/>
        <end position="569"/>
    </location>
</feature>
<dbReference type="EMBL" id="KQ257457">
    <property type="protein sequence ID" value="KNC99507.1"/>
    <property type="molecule type" value="Genomic_DNA"/>
</dbReference>
<comment type="similarity">
    <text evidence="1 4">Belongs to the glycosyl hydrolase 26 family.</text>
</comment>
<evidence type="ECO:0000313" key="9">
    <source>
        <dbReference type="EMBL" id="KNC99507.1"/>
    </source>
</evidence>
<proteinExistence type="inferred from homology"/>
<dbReference type="GO" id="GO:0006080">
    <property type="term" value="P:substituted mannan metabolic process"/>
    <property type="evidence" value="ECO:0007669"/>
    <property type="project" value="InterPro"/>
</dbReference>
<feature type="compositionally biased region" description="Low complexity" evidence="5">
    <location>
        <begin position="39"/>
        <end position="54"/>
    </location>
</feature>
<keyword evidence="6" id="KW-0812">Transmembrane</keyword>
<evidence type="ECO:0000256" key="3">
    <source>
        <dbReference type="ARBA" id="ARBA00023295"/>
    </source>
</evidence>
<evidence type="ECO:0000256" key="6">
    <source>
        <dbReference type="SAM" id="Phobius"/>
    </source>
</evidence>
<keyword evidence="2" id="KW-0378">Hydrolase</keyword>
<dbReference type="InterPro" id="IPR017853">
    <property type="entry name" value="GH"/>
</dbReference>
<comment type="caution">
    <text evidence="4">Lacks conserved residue(s) required for the propagation of feature annotation.</text>
</comment>
<sequence>MSAKQRIPPHLVFAYLVLVPLILLVLVSPRVNAQGPAGGAPTNNTNNNSTSKPSIPSGPLATLEPPPGKRLFGAWLNTTGDTPALFNSHLGRNASVFLFTLYIPPEDYATKSPANHLELIDQTASDAIVHLSVFPRKGLDSQNLRPEDLQMVVNICKGLNRRGRGVLLRFAPGMNVPWVPWGQQPILFINTWRDLGQKLRSTPEANQTALVWAPWDGNGYPWAGDDYSVKRGTADYDALDTSKDGNVTALDNPYSPYYPGDEWVDWVGLSIYHKGARYPWVVNSIPTATSIEDALQGKLLPSFVDFYNAYGREKNKPVMLAETGAVYHFNATTGASTSPGAPTELATKQAWWQQYMSKLFLDTFPKVKMVCLYEAVEVGKGQEAGTLLDYRVLNSTREAFLADLTNAVDSFQWANYTGFRTTYVPNDAKDDGGMGKSTGDGGGNGDLTRLAIAGMVLLPIMTVGLWVGCAVFRFRQRKAARERAEAEAANPLPETASEKGSDGDGDVESVDDGATIVNVRIGNPSDLPEMTSVRDSEDEVWIDGGDDSSVDEMSIVVDGSGRVLDERLS</sequence>
<dbReference type="PANTHER" id="PTHR40079:SF4">
    <property type="entry name" value="GH26 DOMAIN-CONTAINING PROTEIN-RELATED"/>
    <property type="match status" value="1"/>
</dbReference>
<dbReference type="PANTHER" id="PTHR40079">
    <property type="entry name" value="MANNAN ENDO-1,4-BETA-MANNOSIDASE E-RELATED"/>
    <property type="match status" value="1"/>
</dbReference>
<evidence type="ECO:0000256" key="7">
    <source>
        <dbReference type="SAM" id="SignalP"/>
    </source>
</evidence>
<dbReference type="STRING" id="645134.A0A0L0HEI0"/>
<accession>A0A0L0HEI0</accession>
<feature type="region of interest" description="Disordered" evidence="5">
    <location>
        <begin position="484"/>
        <end position="547"/>
    </location>
</feature>
<dbReference type="InParanoid" id="A0A0L0HEI0"/>
<dbReference type="OrthoDB" id="428177at2759"/>
<dbReference type="PROSITE" id="PS51764">
    <property type="entry name" value="GH26"/>
    <property type="match status" value="1"/>
</dbReference>
<dbReference type="Gene3D" id="3.20.20.80">
    <property type="entry name" value="Glycosidases"/>
    <property type="match status" value="1"/>
</dbReference>
<feature type="signal peptide" evidence="7">
    <location>
        <begin position="1"/>
        <end position="33"/>
    </location>
</feature>
<dbReference type="InterPro" id="IPR000805">
    <property type="entry name" value="Glyco_hydro_26"/>
</dbReference>
<feature type="transmembrane region" description="Helical" evidence="6">
    <location>
        <begin position="450"/>
        <end position="474"/>
    </location>
</feature>
<dbReference type="GO" id="GO:0016985">
    <property type="term" value="F:mannan endo-1,4-beta-mannosidase activity"/>
    <property type="evidence" value="ECO:0007669"/>
    <property type="project" value="InterPro"/>
</dbReference>
<dbReference type="Proteomes" id="UP000053201">
    <property type="component" value="Unassembled WGS sequence"/>
</dbReference>
<gene>
    <name evidence="9" type="ORF">SPPG_04900</name>
</gene>
<feature type="region of interest" description="Disordered" evidence="5">
    <location>
        <begin position="35"/>
        <end position="63"/>
    </location>
</feature>
<keyword evidence="6" id="KW-0472">Membrane</keyword>
<name>A0A0L0HEI0_SPIPD</name>
<dbReference type="VEuPathDB" id="FungiDB:SPPG_04900"/>
<keyword evidence="10" id="KW-1185">Reference proteome</keyword>
<dbReference type="RefSeq" id="XP_016607547.1">
    <property type="nucleotide sequence ID" value="XM_016753139.1"/>
</dbReference>
<organism evidence="9 10">
    <name type="scientific">Spizellomyces punctatus (strain DAOM BR117)</name>
    <dbReference type="NCBI Taxonomy" id="645134"/>
    <lineage>
        <taxon>Eukaryota</taxon>
        <taxon>Fungi</taxon>
        <taxon>Fungi incertae sedis</taxon>
        <taxon>Chytridiomycota</taxon>
        <taxon>Chytridiomycota incertae sedis</taxon>
        <taxon>Chytridiomycetes</taxon>
        <taxon>Spizellomycetales</taxon>
        <taxon>Spizellomycetaceae</taxon>
        <taxon>Spizellomyces</taxon>
    </lineage>
</organism>
<reference evidence="9 10" key="1">
    <citation type="submission" date="2009-08" db="EMBL/GenBank/DDBJ databases">
        <title>The Genome Sequence of Spizellomyces punctatus strain DAOM BR117.</title>
        <authorList>
            <consortium name="The Broad Institute Genome Sequencing Platform"/>
            <person name="Russ C."/>
            <person name="Cuomo C."/>
            <person name="Shea T."/>
            <person name="Young S.K."/>
            <person name="Zeng Q."/>
            <person name="Koehrsen M."/>
            <person name="Haas B."/>
            <person name="Borodovsky M."/>
            <person name="Guigo R."/>
            <person name="Alvarado L."/>
            <person name="Berlin A."/>
            <person name="Bochicchio J."/>
            <person name="Borenstein D."/>
            <person name="Chapman S."/>
            <person name="Chen Z."/>
            <person name="Engels R."/>
            <person name="Freedman E."/>
            <person name="Gellesch M."/>
            <person name="Goldberg J."/>
            <person name="Griggs A."/>
            <person name="Gujja S."/>
            <person name="Heiman D."/>
            <person name="Hepburn T."/>
            <person name="Howarth C."/>
            <person name="Jen D."/>
            <person name="Larson L."/>
            <person name="Lewis B."/>
            <person name="Mehta T."/>
            <person name="Park D."/>
            <person name="Pearson M."/>
            <person name="Roberts A."/>
            <person name="Saif S."/>
            <person name="Shenoy N."/>
            <person name="Sisk P."/>
            <person name="Stolte C."/>
            <person name="Sykes S."/>
            <person name="Thomson T."/>
            <person name="Walk T."/>
            <person name="White J."/>
            <person name="Yandava C."/>
            <person name="Burger G."/>
            <person name="Gray M.W."/>
            <person name="Holland P.W.H."/>
            <person name="King N."/>
            <person name="Lang F.B.F."/>
            <person name="Roger A.J."/>
            <person name="Ruiz-Trillo I."/>
            <person name="Lander E."/>
            <person name="Nusbaum C."/>
        </authorList>
    </citation>
    <scope>NUCLEOTIDE SEQUENCE [LARGE SCALE GENOMIC DNA]</scope>
    <source>
        <strain evidence="9 10">DAOM BR117</strain>
    </source>
</reference>
<dbReference type="InterPro" id="IPR022790">
    <property type="entry name" value="GH26_dom"/>
</dbReference>
<keyword evidence="6" id="KW-1133">Transmembrane helix</keyword>
<evidence type="ECO:0000256" key="4">
    <source>
        <dbReference type="PROSITE-ProRule" id="PRU01100"/>
    </source>
</evidence>
<evidence type="ECO:0000313" key="10">
    <source>
        <dbReference type="Proteomes" id="UP000053201"/>
    </source>
</evidence>
<keyword evidence="7" id="KW-0732">Signal</keyword>